<dbReference type="InterPro" id="IPR008965">
    <property type="entry name" value="CBM2/CBM3_carb-bd_dom_sf"/>
</dbReference>
<dbReference type="InterPro" id="IPR036439">
    <property type="entry name" value="Dockerin_dom_sf"/>
</dbReference>
<dbReference type="KEGG" id="dal:Dalk_3251"/>
<dbReference type="HOGENOM" id="CLU_311856_0_0_7"/>
<name>B8FJ14_DESAL</name>
<feature type="chain" id="PRO_5002872399" description="Cohesin domain-containing protein" evidence="1">
    <location>
        <begin position="29"/>
        <end position="941"/>
    </location>
</feature>
<keyword evidence="4" id="KW-1185">Reference proteome</keyword>
<keyword evidence="1" id="KW-0732">Signal</keyword>
<dbReference type="EMBL" id="CP001322">
    <property type="protein sequence ID" value="ACL04941.1"/>
    <property type="molecule type" value="Genomic_DNA"/>
</dbReference>
<dbReference type="CDD" id="cd08547">
    <property type="entry name" value="Type_II_cohesin"/>
    <property type="match status" value="1"/>
</dbReference>
<dbReference type="eggNOG" id="ENOG5033YQD">
    <property type="taxonomic scope" value="Bacteria"/>
</dbReference>
<dbReference type="SUPFAM" id="SSF49384">
    <property type="entry name" value="Carbohydrate-binding domain"/>
    <property type="match status" value="1"/>
</dbReference>
<feature type="signal peptide" evidence="1">
    <location>
        <begin position="1"/>
        <end position="28"/>
    </location>
</feature>
<dbReference type="Gene3D" id="1.10.1330.10">
    <property type="entry name" value="Dockerin domain"/>
    <property type="match status" value="1"/>
</dbReference>
<dbReference type="AlphaFoldDB" id="B8FJ14"/>
<proteinExistence type="predicted"/>
<dbReference type="InterPro" id="IPR002102">
    <property type="entry name" value="Cohesin_dom"/>
</dbReference>
<dbReference type="Gene3D" id="2.60.40.680">
    <property type="match status" value="1"/>
</dbReference>
<organism evidence="3 4">
    <name type="scientific">Desulfatibacillum aliphaticivorans</name>
    <dbReference type="NCBI Taxonomy" id="218208"/>
    <lineage>
        <taxon>Bacteria</taxon>
        <taxon>Pseudomonadati</taxon>
        <taxon>Thermodesulfobacteriota</taxon>
        <taxon>Desulfobacteria</taxon>
        <taxon>Desulfobacterales</taxon>
        <taxon>Desulfatibacillaceae</taxon>
        <taxon>Desulfatibacillum</taxon>
    </lineage>
</organism>
<gene>
    <name evidence="3" type="ordered locus">Dalk_3251</name>
</gene>
<dbReference type="GO" id="GO:0030246">
    <property type="term" value="F:carbohydrate binding"/>
    <property type="evidence" value="ECO:0007669"/>
    <property type="project" value="InterPro"/>
</dbReference>
<dbReference type="Proteomes" id="UP000000739">
    <property type="component" value="Chromosome"/>
</dbReference>
<evidence type="ECO:0000313" key="4">
    <source>
        <dbReference type="Proteomes" id="UP000000739"/>
    </source>
</evidence>
<dbReference type="Pfam" id="PF00963">
    <property type="entry name" value="Cohesin"/>
    <property type="match status" value="1"/>
</dbReference>
<accession>B8FJ14</accession>
<reference evidence="3 4" key="1">
    <citation type="journal article" date="2012" name="Environ. Microbiol.">
        <title>The genome sequence of Desulfatibacillum alkenivorans AK-01: a blueprint for anaerobic alkane oxidation.</title>
        <authorList>
            <person name="Callaghan A.V."/>
            <person name="Morris B.E."/>
            <person name="Pereira I.A."/>
            <person name="McInerney M.J."/>
            <person name="Austin R.N."/>
            <person name="Groves J.T."/>
            <person name="Kukor J.J."/>
            <person name="Suflita J.M."/>
            <person name="Young L.Y."/>
            <person name="Zylstra G.J."/>
            <person name="Wawrik B."/>
        </authorList>
    </citation>
    <scope>NUCLEOTIDE SEQUENCE [LARGE SCALE GENOMIC DNA]</scope>
    <source>
        <strain evidence="3 4">AK-01</strain>
    </source>
</reference>
<evidence type="ECO:0000256" key="1">
    <source>
        <dbReference type="SAM" id="SignalP"/>
    </source>
</evidence>
<sequence>MRRGFGFVCNTIALCICLLAFGGGTAGALDFSHTMYLDSGYNEMNLQGISDAGLIVGFTEVGAITIDNNVISAFSLDGLADQASTSPMDISSDGTYIAGYYVDSNTDPDFEYGFVQNTNGPTNQTVSYDGKRTIINGVNADGHCVGVTIPITGTELVSASTVFESFYWDGTNFVDIAFPNDYDRVVIQTIAYDINDVGFVVGAYLDGDGWHGFAANIIDDTEDPNYPIEYIDTMNVEIGGVSHETWFTGVNSSVDVTAFILGEDNECGGLEHVAQYMSGTMTGVYERNLLGVVAISSGQSFGIIELGKETRIGAINNNREFVWGSAEGGGRVGIMSTADFTQGEDNPAQADNSPDRSSYAMAEYSTSNVIPGESDTTYPFMPMEINNQGIVVGAMADPFSSTHYTKPFYWDGGESAQLLSEYGAATDINDSGILAGMAVAENLDNPASRSYVPFSGPITGSMAMEFGPDSIFGIFGNPYYPYTRVLINNQGEIASNANKPAGAWERGNITGTIAGFNSYYYNSTSDMNDYGQTVSLGYALPSFSAKGVLWDKDDPPAQDLNYPGFTCAPRGINNSGLICGTALKGGMVCTSSQAFAVELGGSPFLLDPPAGYEYAVATDVNDGGEIVGFGYNDYNYENWVLLLWQREEGMYGAPINLSEKLGGEYTFVPMAFCPLQKEEVLTTTELLLAQMESDFSGLATGGFQPKINDLGQIATIAYKTTGEVVGVVISPEDGCVEDDEGVLDVIGQSYCTGGTVDVPIRIRGALNNVSAMGFEVAFDPEILQFDSVITGVLGMESGVLDQFTYWDANLAAEGVVRIGAYDTTPGVAIDYEGILAYVRFTPIAAQETQVSLQNLVDDIATWDASPGCLTRADGDINLDGDVTPSDALCALEKASLSCDTACGPCESTPCDVNMDCDCTAADSQCILNRYLELESCLDDLL</sequence>
<evidence type="ECO:0000313" key="3">
    <source>
        <dbReference type="EMBL" id="ACL04941.1"/>
    </source>
</evidence>
<evidence type="ECO:0000259" key="2">
    <source>
        <dbReference type="Pfam" id="PF00963"/>
    </source>
</evidence>
<dbReference type="RefSeq" id="WP_015948001.1">
    <property type="nucleotide sequence ID" value="NC_011768.1"/>
</dbReference>
<protein>
    <recommendedName>
        <fullName evidence="2">Cohesin domain-containing protein</fullName>
    </recommendedName>
</protein>
<feature type="domain" description="Cohesin" evidence="2">
    <location>
        <begin position="752"/>
        <end position="854"/>
    </location>
</feature>
<dbReference type="GO" id="GO:0000272">
    <property type="term" value="P:polysaccharide catabolic process"/>
    <property type="evidence" value="ECO:0007669"/>
    <property type="project" value="InterPro"/>
</dbReference>